<evidence type="ECO:0000313" key="1">
    <source>
        <dbReference type="EMBL" id="QFU17887.1"/>
    </source>
</evidence>
<gene>
    <name evidence="1" type="ORF">GDR74_17635</name>
</gene>
<proteinExistence type="predicted"/>
<dbReference type="Proteomes" id="UP000325614">
    <property type="component" value="Chromosome"/>
</dbReference>
<dbReference type="EMBL" id="CP045423">
    <property type="protein sequence ID" value="QFU17887.1"/>
    <property type="molecule type" value="Genomic_DNA"/>
</dbReference>
<protein>
    <submittedName>
        <fullName evidence="1">Uncharacterized protein</fullName>
    </submittedName>
</protein>
<keyword evidence="2" id="KW-1185">Reference proteome</keyword>
<organism evidence="1 2">
    <name type="scientific">Microvirga thermotolerans</name>
    <dbReference type="NCBI Taxonomy" id="2651334"/>
    <lineage>
        <taxon>Bacteria</taxon>
        <taxon>Pseudomonadati</taxon>
        <taxon>Pseudomonadota</taxon>
        <taxon>Alphaproteobacteria</taxon>
        <taxon>Hyphomicrobiales</taxon>
        <taxon>Methylobacteriaceae</taxon>
        <taxon>Microvirga</taxon>
    </lineage>
</organism>
<accession>A0A5P9JZ57</accession>
<dbReference type="RefSeq" id="WP_152587518.1">
    <property type="nucleotide sequence ID" value="NZ_CP045423.1"/>
</dbReference>
<reference evidence="1 2" key="1">
    <citation type="submission" date="2019-10" db="EMBL/GenBank/DDBJ databases">
        <title>Isolation, Identification of Microvirga thermotolerans HR1, a novel thermophilic bacterium and Comparative Genomics of the genus Microvirga.</title>
        <authorList>
            <person name="Li J."/>
            <person name="Zhang W."/>
            <person name="Lin M."/>
            <person name="Wang J."/>
        </authorList>
    </citation>
    <scope>NUCLEOTIDE SEQUENCE [LARGE SCALE GENOMIC DNA]</scope>
    <source>
        <strain evidence="1 2">HR1</strain>
    </source>
</reference>
<dbReference type="AlphaFoldDB" id="A0A5P9JZ57"/>
<evidence type="ECO:0000313" key="2">
    <source>
        <dbReference type="Proteomes" id="UP000325614"/>
    </source>
</evidence>
<sequence length="86" mass="9634">MLEALRDRADFVSIDDLAHEIGVSNRKIGSMLGRMSERIALKAPKPLLKSVRTPVLLMIDTIYSKANKASYRLTEAGREAITMFLK</sequence>
<dbReference type="KEGG" id="mico:GDR74_17635"/>
<name>A0A5P9JZ57_9HYPH</name>